<feature type="transmembrane region" description="Helical" evidence="1">
    <location>
        <begin position="75"/>
        <end position="94"/>
    </location>
</feature>
<proteinExistence type="predicted"/>
<evidence type="ECO:0000313" key="2">
    <source>
        <dbReference type="EMBL" id="QOL12233.1"/>
    </source>
</evidence>
<keyword evidence="1" id="KW-1133">Transmembrane helix</keyword>
<feature type="transmembrane region" description="Helical" evidence="1">
    <location>
        <begin position="43"/>
        <end position="63"/>
    </location>
</feature>
<name>A0A7M3UZ56_9ARAC</name>
<keyword evidence="2" id="KW-0496">Mitochondrion</keyword>
<dbReference type="EMBL" id="MT741489">
    <property type="protein sequence ID" value="QOL12233.1"/>
    <property type="molecule type" value="Genomic_DNA"/>
</dbReference>
<dbReference type="AlphaFoldDB" id="A0A7M3UZ56"/>
<protein>
    <submittedName>
        <fullName evidence="2">NADH dehydrogenase subunit 6</fullName>
    </submittedName>
</protein>
<accession>A0A7M3UZ56</accession>
<reference evidence="2" key="1">
    <citation type="submission" date="2020-07" db="EMBL/GenBank/DDBJ databases">
        <title>The complete mitochondrial genome of the lynx spider Oxyopes licenti (Araneae: Oxyopidae).</title>
        <authorList>
            <person name="Yuan M.-L."/>
            <person name="Li M."/>
            <person name="Luo F.-Z."/>
        </authorList>
    </citation>
    <scope>NUCLEOTIDE SEQUENCE</scope>
</reference>
<geneLocation type="mitochondrion" evidence="2"/>
<feature type="transmembrane region" description="Helical" evidence="1">
    <location>
        <begin position="7"/>
        <end position="37"/>
    </location>
</feature>
<organism evidence="2">
    <name type="scientific">Oxyopes licenti</name>
    <dbReference type="NCBI Taxonomy" id="1112454"/>
    <lineage>
        <taxon>Eukaryota</taxon>
        <taxon>Metazoa</taxon>
        <taxon>Ecdysozoa</taxon>
        <taxon>Arthropoda</taxon>
        <taxon>Chelicerata</taxon>
        <taxon>Arachnida</taxon>
        <taxon>Araneae</taxon>
        <taxon>Araneomorphae</taxon>
        <taxon>Entelegynae</taxon>
        <taxon>Lycosoidea</taxon>
        <taxon>Oxyopidae</taxon>
        <taxon>Oxyopes</taxon>
    </lineage>
</organism>
<gene>
    <name evidence="2" type="primary">nad6</name>
</gene>
<keyword evidence="1" id="KW-0472">Membrane</keyword>
<evidence type="ECO:0000256" key="1">
    <source>
        <dbReference type="SAM" id="Phobius"/>
    </source>
</evidence>
<sequence>MVNLIFLLGVLFIISLQPVFMVSILIFITLLYSYLIYKVIGTFWFSYMLLMVMLSGVLVIFTYMVSLVPNESFEVVNLVILLSFMVSMFLNWGLNFNNDMGIMSMDLWASYLGSFSLFLVIFLLAVMLLVVVVSCMTEGSFRVS</sequence>
<feature type="transmembrane region" description="Helical" evidence="1">
    <location>
        <begin position="114"/>
        <end position="136"/>
    </location>
</feature>
<keyword evidence="1" id="KW-0812">Transmembrane</keyword>